<dbReference type="EMBL" id="WFLM01000002">
    <property type="protein sequence ID" value="KAB8039520.1"/>
    <property type="molecule type" value="Genomic_DNA"/>
</dbReference>
<sequence length="127" mass="14735">MAFTISPNDILWNRNGDPVRIADRNNKNGKIILDPDFAHVQETAKFGIKNALEPAQKEAYHLELSNVENSDDRHQEIRDLYNKITQLKNENTDPRVLKYLENELQFRIVREKFTPENFAVDALTLGI</sequence>
<organism evidence="1 2">
    <name type="scientific">Silvanigrella paludirubra</name>
    <dbReference type="NCBI Taxonomy" id="2499159"/>
    <lineage>
        <taxon>Bacteria</taxon>
        <taxon>Pseudomonadati</taxon>
        <taxon>Bdellovibrionota</taxon>
        <taxon>Oligoflexia</taxon>
        <taxon>Silvanigrellales</taxon>
        <taxon>Silvanigrellaceae</taxon>
        <taxon>Silvanigrella</taxon>
    </lineage>
</organism>
<proteinExistence type="predicted"/>
<accession>A0A6N6VT68</accession>
<comment type="caution">
    <text evidence="1">The sequence shown here is derived from an EMBL/GenBank/DDBJ whole genome shotgun (WGS) entry which is preliminary data.</text>
</comment>
<dbReference type="Proteomes" id="UP000437748">
    <property type="component" value="Unassembled WGS sequence"/>
</dbReference>
<name>A0A6N6VT68_9BACT</name>
<keyword evidence="2" id="KW-1185">Reference proteome</keyword>
<reference evidence="1 2" key="1">
    <citation type="submission" date="2019-10" db="EMBL/GenBank/DDBJ databases">
        <title>New species of Slilvanegrellaceae.</title>
        <authorList>
            <person name="Pitt A."/>
            <person name="Hahn M.W."/>
        </authorList>
    </citation>
    <scope>NUCLEOTIDE SEQUENCE [LARGE SCALE GENOMIC DNA]</scope>
    <source>
        <strain evidence="1 2">SP-Ram-0.45-NSY-1</strain>
    </source>
</reference>
<protein>
    <submittedName>
        <fullName evidence="1">Uncharacterized protein</fullName>
    </submittedName>
</protein>
<gene>
    <name evidence="1" type="ORF">GCL60_04500</name>
</gene>
<dbReference type="OrthoDB" id="5295009at2"/>
<dbReference type="AlphaFoldDB" id="A0A6N6VT68"/>
<dbReference type="RefSeq" id="WP_153418749.1">
    <property type="nucleotide sequence ID" value="NZ_WFLM01000002.1"/>
</dbReference>
<evidence type="ECO:0000313" key="1">
    <source>
        <dbReference type="EMBL" id="KAB8039520.1"/>
    </source>
</evidence>
<evidence type="ECO:0000313" key="2">
    <source>
        <dbReference type="Proteomes" id="UP000437748"/>
    </source>
</evidence>